<dbReference type="SMART" id="SM00382">
    <property type="entry name" value="AAA"/>
    <property type="match status" value="1"/>
</dbReference>
<keyword evidence="6" id="KW-1278">Translocase</keyword>
<dbReference type="SUPFAM" id="SSF52540">
    <property type="entry name" value="P-loop containing nucleoside triphosphate hydrolases"/>
    <property type="match status" value="1"/>
</dbReference>
<keyword evidence="2" id="KW-1003">Cell membrane</keyword>
<dbReference type="GO" id="GO:0015697">
    <property type="term" value="P:quaternary ammonium group transport"/>
    <property type="evidence" value="ECO:0007669"/>
    <property type="project" value="UniProtKB-ARBA"/>
</dbReference>
<feature type="domain" description="ABC transporter" evidence="8">
    <location>
        <begin position="20"/>
        <end position="243"/>
    </location>
</feature>
<dbReference type="SUPFAM" id="SSF50331">
    <property type="entry name" value="MOP-like"/>
    <property type="match status" value="1"/>
</dbReference>
<evidence type="ECO:0000256" key="3">
    <source>
        <dbReference type="ARBA" id="ARBA00022519"/>
    </source>
</evidence>
<dbReference type="Pfam" id="PF00005">
    <property type="entry name" value="ABC_tran"/>
    <property type="match status" value="1"/>
</dbReference>
<evidence type="ECO:0000256" key="2">
    <source>
        <dbReference type="ARBA" id="ARBA00022475"/>
    </source>
</evidence>
<dbReference type="FunFam" id="3.40.50.300:FF:000425">
    <property type="entry name" value="Probable ABC transporter, ATP-binding subunit"/>
    <property type="match status" value="1"/>
</dbReference>
<dbReference type="GO" id="GO:0005524">
    <property type="term" value="F:ATP binding"/>
    <property type="evidence" value="ECO:0007669"/>
    <property type="project" value="UniProtKB-KW"/>
</dbReference>
<protein>
    <submittedName>
        <fullName evidence="9">Iron(III) transport system ATP-binding protein</fullName>
    </submittedName>
</protein>
<evidence type="ECO:0000256" key="7">
    <source>
        <dbReference type="ARBA" id="ARBA00023136"/>
    </source>
</evidence>
<dbReference type="PANTHER" id="PTHR42781:SF5">
    <property type="entry name" value="PUTRESCINE TRANSPORT ATP-BINDING PROTEIN POTG"/>
    <property type="match status" value="1"/>
</dbReference>
<keyword evidence="10" id="KW-1185">Reference proteome</keyword>
<name>A0A318KSR0_9NEIS</name>
<evidence type="ECO:0000313" key="10">
    <source>
        <dbReference type="Proteomes" id="UP000247555"/>
    </source>
</evidence>
<keyword evidence="4" id="KW-0547">Nucleotide-binding</keyword>
<proteinExistence type="predicted"/>
<sequence>MTALHVASTPADAASAAPHLLLDGVSKRFGRHAVLSELTLSVNKGEFVCLLGPSGCGKTTLLRQIAGLDAPDAGRILLNGRDITRLPPAARDYGMVFQSYALFPNLDVAGNIAYGLGGRRADKQRRVSELLALIGLDDIAEKYPAQLSGGQQQRVALAVSPSLLLLDEPLSALDARVREHLRREIRALQQKLGVTTIMVTHDQEEALTMADRVVVMHGGRIEQCASPHTVYREPASRFVASFVGQGNWLAGRALGGQQAQLGERVLTLAQSHGLADGQPLSLFIRPEDLILHAGWSASRDADLAEVRKLELLGPIYRVGLHVPAWGGAEVQADLTHAQLAELELTPQRRVPLSLNLARLQVFAAEVSPCGG</sequence>
<keyword evidence="1" id="KW-0813">Transport</keyword>
<dbReference type="InterPro" id="IPR003593">
    <property type="entry name" value="AAA+_ATPase"/>
</dbReference>
<gene>
    <name evidence="9" type="ORF">DFR34_11023</name>
</gene>
<keyword evidence="3" id="KW-0997">Cell inner membrane</keyword>
<evidence type="ECO:0000256" key="1">
    <source>
        <dbReference type="ARBA" id="ARBA00022448"/>
    </source>
</evidence>
<dbReference type="InterPro" id="IPR003439">
    <property type="entry name" value="ABC_transporter-like_ATP-bd"/>
</dbReference>
<dbReference type="Gene3D" id="2.40.50.100">
    <property type="match status" value="1"/>
</dbReference>
<evidence type="ECO:0000256" key="5">
    <source>
        <dbReference type="ARBA" id="ARBA00022840"/>
    </source>
</evidence>
<dbReference type="EMBL" id="QJKI01000010">
    <property type="protein sequence ID" value="PXX78706.1"/>
    <property type="molecule type" value="Genomic_DNA"/>
</dbReference>
<keyword evidence="7" id="KW-0472">Membrane</keyword>
<accession>A0A318KSR0</accession>
<evidence type="ECO:0000313" key="9">
    <source>
        <dbReference type="EMBL" id="PXX78706.1"/>
    </source>
</evidence>
<dbReference type="RefSeq" id="WP_110390829.1">
    <property type="nucleotide sequence ID" value="NZ_QJKI01000010.1"/>
</dbReference>
<keyword evidence="5 9" id="KW-0067">ATP-binding</keyword>
<dbReference type="AlphaFoldDB" id="A0A318KSR0"/>
<organism evidence="9 10">
    <name type="scientific">Rivihabitans pingtungensis</name>
    <dbReference type="NCBI Taxonomy" id="1054498"/>
    <lineage>
        <taxon>Bacteria</taxon>
        <taxon>Pseudomonadati</taxon>
        <taxon>Pseudomonadota</taxon>
        <taxon>Betaproteobacteria</taxon>
        <taxon>Neisseriales</taxon>
        <taxon>Aquaspirillaceae</taxon>
        <taxon>Rivihabitans</taxon>
    </lineage>
</organism>
<dbReference type="InterPro" id="IPR008995">
    <property type="entry name" value="Mo/tungstate-bd_C_term_dom"/>
</dbReference>
<evidence type="ECO:0000256" key="6">
    <source>
        <dbReference type="ARBA" id="ARBA00022967"/>
    </source>
</evidence>
<dbReference type="GO" id="GO:0016887">
    <property type="term" value="F:ATP hydrolysis activity"/>
    <property type="evidence" value="ECO:0007669"/>
    <property type="project" value="InterPro"/>
</dbReference>
<dbReference type="InterPro" id="IPR027417">
    <property type="entry name" value="P-loop_NTPase"/>
</dbReference>
<comment type="caution">
    <text evidence="9">The sequence shown here is derived from an EMBL/GenBank/DDBJ whole genome shotgun (WGS) entry which is preliminary data.</text>
</comment>
<reference evidence="9 10" key="1">
    <citation type="submission" date="2018-05" db="EMBL/GenBank/DDBJ databases">
        <title>Genomic Encyclopedia of Type Strains, Phase IV (KMG-IV): sequencing the most valuable type-strain genomes for metagenomic binning, comparative biology and taxonomic classification.</title>
        <authorList>
            <person name="Goeker M."/>
        </authorList>
    </citation>
    <scope>NUCLEOTIDE SEQUENCE [LARGE SCALE GENOMIC DNA]</scope>
    <source>
        <strain evidence="9 10">DSM 29661</strain>
    </source>
</reference>
<evidence type="ECO:0000256" key="4">
    <source>
        <dbReference type="ARBA" id="ARBA00022741"/>
    </source>
</evidence>
<dbReference type="InterPro" id="IPR050093">
    <property type="entry name" value="ABC_SmlMolc_Importer"/>
</dbReference>
<dbReference type="Gene3D" id="3.40.50.300">
    <property type="entry name" value="P-loop containing nucleotide triphosphate hydrolases"/>
    <property type="match status" value="1"/>
</dbReference>
<dbReference type="PROSITE" id="PS50893">
    <property type="entry name" value="ABC_TRANSPORTER_2"/>
    <property type="match status" value="1"/>
</dbReference>
<evidence type="ECO:0000259" key="8">
    <source>
        <dbReference type="PROSITE" id="PS50893"/>
    </source>
</evidence>
<dbReference type="Proteomes" id="UP000247555">
    <property type="component" value="Unassembled WGS sequence"/>
</dbReference>
<dbReference type="OrthoDB" id="5298774at2"/>
<dbReference type="PANTHER" id="PTHR42781">
    <property type="entry name" value="SPERMIDINE/PUTRESCINE IMPORT ATP-BINDING PROTEIN POTA"/>
    <property type="match status" value="1"/>
</dbReference>